<dbReference type="EMBL" id="CP067420">
    <property type="protein sequence ID" value="QQP88261.1"/>
    <property type="molecule type" value="Genomic_DNA"/>
</dbReference>
<dbReference type="Proteomes" id="UP000595197">
    <property type="component" value="Chromosome"/>
</dbReference>
<reference evidence="1" key="1">
    <citation type="submission" date="2021-02" db="EMBL/GenBank/DDBJ databases">
        <title>Skermanella TT6 skin isolate.</title>
        <authorList>
            <person name="Lee K."/>
            <person name="Ganzorig M."/>
        </authorList>
    </citation>
    <scope>NUCLEOTIDE SEQUENCE</scope>
    <source>
        <strain evidence="1">TT6</strain>
    </source>
</reference>
<evidence type="ECO:0000313" key="1">
    <source>
        <dbReference type="EMBL" id="QQP88261.1"/>
    </source>
</evidence>
<name>A0ABX7B711_9PROT</name>
<protein>
    <recommendedName>
        <fullName evidence="3">Sulfatase-modifying factor enzyme domain-containing protein</fullName>
    </recommendedName>
</protein>
<accession>A0ABX7B711</accession>
<keyword evidence="2" id="KW-1185">Reference proteome</keyword>
<dbReference type="RefSeq" id="WP_201072887.1">
    <property type="nucleotide sequence ID" value="NZ_CP067420.1"/>
</dbReference>
<sequence length="265" mass="29348">MEKGRRDLVAALAGMFMVAWAGGGAGVAVAASSDGADPLKQYIEAISDAAVPTPAEIDDRLVPIRRDNAALRWETEAADSRVKVVSWMSESAFQRFYSQPEELPADKSAPPNWGTVMWVTAVPQVRDFCRSLGTRDTVAITNRLLQLFGLPPTGQNARFVEMWVSPKDMLRPCPDREVDDSRCEVDTASDVDDYRTWFTGNYAKSYNASGFPWTRLGYTYDWAPADDKANPNKPKGASEFILRPGTPYTITGRYTTAEYCGRPAR</sequence>
<evidence type="ECO:0008006" key="3">
    <source>
        <dbReference type="Google" id="ProtNLM"/>
    </source>
</evidence>
<gene>
    <name evidence="1" type="ORF">IGS68_19705</name>
</gene>
<organism evidence="1 2">
    <name type="scientific">Skermanella cutis</name>
    <dbReference type="NCBI Taxonomy" id="2775420"/>
    <lineage>
        <taxon>Bacteria</taxon>
        <taxon>Pseudomonadati</taxon>
        <taxon>Pseudomonadota</taxon>
        <taxon>Alphaproteobacteria</taxon>
        <taxon>Rhodospirillales</taxon>
        <taxon>Azospirillaceae</taxon>
        <taxon>Skermanella</taxon>
    </lineage>
</organism>
<evidence type="ECO:0000313" key="2">
    <source>
        <dbReference type="Proteomes" id="UP000595197"/>
    </source>
</evidence>
<proteinExistence type="predicted"/>